<keyword evidence="2" id="KW-1185">Reference proteome</keyword>
<name>A0A9P1EIL0_CUSEU</name>
<evidence type="ECO:0000313" key="1">
    <source>
        <dbReference type="EMBL" id="CAH9107936.1"/>
    </source>
</evidence>
<organism evidence="1 2">
    <name type="scientific">Cuscuta europaea</name>
    <name type="common">European dodder</name>
    <dbReference type="NCBI Taxonomy" id="41803"/>
    <lineage>
        <taxon>Eukaryota</taxon>
        <taxon>Viridiplantae</taxon>
        <taxon>Streptophyta</taxon>
        <taxon>Embryophyta</taxon>
        <taxon>Tracheophyta</taxon>
        <taxon>Spermatophyta</taxon>
        <taxon>Magnoliopsida</taxon>
        <taxon>eudicotyledons</taxon>
        <taxon>Gunneridae</taxon>
        <taxon>Pentapetalae</taxon>
        <taxon>asterids</taxon>
        <taxon>lamiids</taxon>
        <taxon>Solanales</taxon>
        <taxon>Convolvulaceae</taxon>
        <taxon>Cuscuteae</taxon>
        <taxon>Cuscuta</taxon>
        <taxon>Cuscuta subgen. Cuscuta</taxon>
    </lineage>
</organism>
<accession>A0A9P1EIL0</accession>
<gene>
    <name evidence="1" type="ORF">CEURO_LOCUS17906</name>
</gene>
<dbReference type="EMBL" id="CAMAPE010000051">
    <property type="protein sequence ID" value="CAH9107936.1"/>
    <property type="molecule type" value="Genomic_DNA"/>
</dbReference>
<dbReference type="Proteomes" id="UP001152484">
    <property type="component" value="Unassembled WGS sequence"/>
</dbReference>
<proteinExistence type="predicted"/>
<dbReference type="OrthoDB" id="1327863at2759"/>
<protein>
    <submittedName>
        <fullName evidence="1">Uncharacterized protein</fullName>
    </submittedName>
</protein>
<comment type="caution">
    <text evidence="1">The sequence shown here is derived from an EMBL/GenBank/DDBJ whole genome shotgun (WGS) entry which is preliminary data.</text>
</comment>
<sequence>MSGWVAKGGRGAAAARVVRLELPMTGLAILALMVTEMGVAQTVFDPGGTLVVWIPIKGGEFRLEAAVGALMKQKYSKYSGDLKTLNTFVIIGLVLDPKFKLRHVGHVLRTVMDWIEIEIFDKESEIKNSC</sequence>
<evidence type="ECO:0000313" key="2">
    <source>
        <dbReference type="Proteomes" id="UP001152484"/>
    </source>
</evidence>
<dbReference type="AlphaFoldDB" id="A0A9P1EIL0"/>
<reference evidence="1" key="1">
    <citation type="submission" date="2022-07" db="EMBL/GenBank/DDBJ databases">
        <authorList>
            <person name="Macas J."/>
            <person name="Novak P."/>
            <person name="Neumann P."/>
        </authorList>
    </citation>
    <scope>NUCLEOTIDE SEQUENCE</scope>
</reference>